<dbReference type="EC" id="7.1.1.1" evidence="4 15"/>
<evidence type="ECO:0000256" key="14">
    <source>
        <dbReference type="ARBA" id="ARBA00048202"/>
    </source>
</evidence>
<evidence type="ECO:0000256" key="9">
    <source>
        <dbReference type="ARBA" id="ARBA00022857"/>
    </source>
</evidence>
<keyword evidence="13 15" id="KW-0472">Membrane</keyword>
<dbReference type="Gene3D" id="3.40.50.1220">
    <property type="entry name" value="TPP-binding domain"/>
    <property type="match status" value="1"/>
</dbReference>
<dbReference type="InterPro" id="IPR029035">
    <property type="entry name" value="DHS-like_NAD/FAD-binding_dom"/>
</dbReference>
<organism evidence="18 19">
    <name type="scientific">Leptonema illini</name>
    <dbReference type="NCBI Taxonomy" id="183"/>
    <lineage>
        <taxon>Bacteria</taxon>
        <taxon>Pseudomonadati</taxon>
        <taxon>Spirochaetota</taxon>
        <taxon>Spirochaetia</taxon>
        <taxon>Leptospirales</taxon>
        <taxon>Leptospiraceae</taxon>
        <taxon>Leptonema</taxon>
    </lineage>
</organism>
<evidence type="ECO:0000256" key="12">
    <source>
        <dbReference type="ARBA" id="ARBA00023027"/>
    </source>
</evidence>
<feature type="transmembrane region" description="Helical" evidence="16">
    <location>
        <begin position="117"/>
        <end position="140"/>
    </location>
</feature>
<feature type="transmembrane region" description="Helical" evidence="16">
    <location>
        <begin position="57"/>
        <end position="77"/>
    </location>
</feature>
<gene>
    <name evidence="18" type="ORF">F9K24_01790</name>
</gene>
<evidence type="ECO:0000256" key="10">
    <source>
        <dbReference type="ARBA" id="ARBA00022967"/>
    </source>
</evidence>
<keyword evidence="6 15" id="KW-1003">Cell membrane</keyword>
<dbReference type="GO" id="GO:0008750">
    <property type="term" value="F:proton-translocating NAD(P)+ transhydrogenase activity"/>
    <property type="evidence" value="ECO:0007669"/>
    <property type="project" value="UniProtKB-EC"/>
</dbReference>
<dbReference type="AlphaFoldDB" id="A0A833H5A0"/>
<evidence type="ECO:0000259" key="17">
    <source>
        <dbReference type="Pfam" id="PF02233"/>
    </source>
</evidence>
<sequence length="476" mass="49678">METKDLLILAYLVASVLFIVGIKQLSKVKTARQANGLSALGMLIAIVATLFDQEILSYELVAAGLLVGTLIGLVLALKVQMTGMPQMVALLNGFGGGASLLVASGDFYSSGGDSEPFIATTIFLSVLIGGVTFTGSLIAFGKLQGIVTEKSVMYPGQHAVNAFLILVGVIAGVFIALPPIDSYAALDAIGLSALAGFTMLEILIVLSLVLGVLLVIPIGGADMPVVISLLNSYSGIAAAMTGFVLGNTVLIITGSLVGASGIILTQIMCKSMNRSLMNVLLGGFGQTAGKGPSGPQADIIVKEIGTEEAAMLFDGASTVVIVPGYGMAVAQAQHVVRELSDLLSKRGAQVRFAIHPVAGRMPGHMNVLLAEANVPYENLLEMDQINDDFANTDVALIIGANDVTNPAARHDQNSPIYGMPILNVDKARTVIVIKRSLRPGYAGIDNELYGYPNCLMYLGDAKDAISKLITEIKENA</sequence>
<comment type="catalytic activity">
    <reaction evidence="14 15">
        <text>NAD(+) + NADPH + H(+)(in) = NADH + NADP(+) + H(+)(out)</text>
        <dbReference type="Rhea" id="RHEA:47992"/>
        <dbReference type="ChEBI" id="CHEBI:15378"/>
        <dbReference type="ChEBI" id="CHEBI:57540"/>
        <dbReference type="ChEBI" id="CHEBI:57783"/>
        <dbReference type="ChEBI" id="CHEBI:57945"/>
        <dbReference type="ChEBI" id="CHEBI:58349"/>
        <dbReference type="EC" id="7.1.1.1"/>
    </reaction>
</comment>
<accession>A0A833H5A0</accession>
<dbReference type="Proteomes" id="UP000460298">
    <property type="component" value="Unassembled WGS sequence"/>
</dbReference>
<evidence type="ECO:0000256" key="11">
    <source>
        <dbReference type="ARBA" id="ARBA00022989"/>
    </source>
</evidence>
<feature type="domain" description="NADP transhydrogenase beta-like" evidence="17">
    <location>
        <begin position="9"/>
        <end position="470"/>
    </location>
</feature>
<feature type="transmembrane region" description="Helical" evidence="16">
    <location>
        <begin position="6"/>
        <end position="22"/>
    </location>
</feature>
<proteinExistence type="inferred from homology"/>
<evidence type="ECO:0000313" key="18">
    <source>
        <dbReference type="EMBL" id="KAB2935485.1"/>
    </source>
</evidence>
<evidence type="ECO:0000256" key="5">
    <source>
        <dbReference type="ARBA" id="ARBA00014581"/>
    </source>
</evidence>
<reference evidence="18 19" key="1">
    <citation type="submission" date="2019-10" db="EMBL/GenBank/DDBJ databases">
        <title>Extracellular Electron Transfer in a Candidatus Methanoperedens spp. Enrichment Culture.</title>
        <authorList>
            <person name="Berger S."/>
            <person name="Rangel Shaw D."/>
            <person name="Berben T."/>
            <person name="In 'T Zandt M."/>
            <person name="Frank J."/>
            <person name="Reimann J."/>
            <person name="Jetten M.S.M."/>
            <person name="Welte C.U."/>
        </authorList>
    </citation>
    <scope>NUCLEOTIDE SEQUENCE [LARGE SCALE GENOMIC DNA]</scope>
    <source>
        <strain evidence="18">SB12</strain>
    </source>
</reference>
<dbReference type="PANTHER" id="PTHR44758:SF1">
    <property type="entry name" value="NAD(P) TRANSHYDROGENASE SUBUNIT BETA"/>
    <property type="match status" value="1"/>
</dbReference>
<dbReference type="InterPro" id="IPR034300">
    <property type="entry name" value="PNTB-like"/>
</dbReference>
<keyword evidence="12 15" id="KW-0520">NAD</keyword>
<evidence type="ECO:0000256" key="6">
    <source>
        <dbReference type="ARBA" id="ARBA00022475"/>
    </source>
</evidence>
<keyword evidence="10 15" id="KW-1278">Translocase</keyword>
<dbReference type="Pfam" id="PF02233">
    <property type="entry name" value="PNTB"/>
    <property type="match status" value="1"/>
</dbReference>
<evidence type="ECO:0000256" key="4">
    <source>
        <dbReference type="ARBA" id="ARBA00012943"/>
    </source>
</evidence>
<dbReference type="InterPro" id="IPR012136">
    <property type="entry name" value="NADH_DH_b"/>
</dbReference>
<dbReference type="SUPFAM" id="SSF52467">
    <property type="entry name" value="DHS-like NAD/FAD-binding domain"/>
    <property type="match status" value="1"/>
</dbReference>
<keyword evidence="7 15" id="KW-0997">Cell inner membrane</keyword>
<evidence type="ECO:0000313" key="19">
    <source>
        <dbReference type="Proteomes" id="UP000460298"/>
    </source>
</evidence>
<evidence type="ECO:0000256" key="3">
    <source>
        <dbReference type="ARBA" id="ARBA00007919"/>
    </source>
</evidence>
<keyword evidence="11 16" id="KW-1133">Transmembrane helix</keyword>
<keyword evidence="9 15" id="KW-0521">NADP</keyword>
<feature type="transmembrane region" description="Helical" evidence="16">
    <location>
        <begin position="249"/>
        <end position="269"/>
    </location>
</feature>
<evidence type="ECO:0000256" key="8">
    <source>
        <dbReference type="ARBA" id="ARBA00022692"/>
    </source>
</evidence>
<feature type="transmembrane region" description="Helical" evidence="16">
    <location>
        <begin position="189"/>
        <end position="216"/>
    </location>
</feature>
<comment type="caution">
    <text evidence="18">The sequence shown here is derived from an EMBL/GenBank/DDBJ whole genome shotgun (WGS) entry which is preliminary data.</text>
</comment>
<feature type="transmembrane region" description="Helical" evidence="16">
    <location>
        <begin position="89"/>
        <end position="111"/>
    </location>
</feature>
<feature type="transmembrane region" description="Helical" evidence="16">
    <location>
        <begin position="160"/>
        <end position="177"/>
    </location>
</feature>
<evidence type="ECO:0000256" key="7">
    <source>
        <dbReference type="ARBA" id="ARBA00022519"/>
    </source>
</evidence>
<dbReference type="EMBL" id="WBUI01000001">
    <property type="protein sequence ID" value="KAB2935485.1"/>
    <property type="molecule type" value="Genomic_DNA"/>
</dbReference>
<evidence type="ECO:0000256" key="13">
    <source>
        <dbReference type="ARBA" id="ARBA00023136"/>
    </source>
</evidence>
<comment type="function">
    <text evidence="1 15">The transhydrogenation between NADH and NADP is coupled to respiration and ATP hydrolysis and functions as a proton pump across the membrane.</text>
</comment>
<dbReference type="PIRSF" id="PIRSF000204">
    <property type="entry name" value="PNTB"/>
    <property type="match status" value="1"/>
</dbReference>
<comment type="similarity">
    <text evidence="3 15">Belongs to the PNT beta subunit family.</text>
</comment>
<dbReference type="GO" id="GO:0005886">
    <property type="term" value="C:plasma membrane"/>
    <property type="evidence" value="ECO:0007669"/>
    <property type="project" value="UniProtKB-SubCell"/>
</dbReference>
<evidence type="ECO:0000256" key="15">
    <source>
        <dbReference type="PIRNR" id="PIRNR000204"/>
    </source>
</evidence>
<evidence type="ECO:0000256" key="16">
    <source>
        <dbReference type="SAM" id="Phobius"/>
    </source>
</evidence>
<feature type="transmembrane region" description="Helical" evidence="16">
    <location>
        <begin position="34"/>
        <end position="51"/>
    </location>
</feature>
<dbReference type="GO" id="GO:0050661">
    <property type="term" value="F:NADP binding"/>
    <property type="evidence" value="ECO:0007669"/>
    <property type="project" value="InterPro"/>
</dbReference>
<name>A0A833H5A0_9LEPT</name>
<dbReference type="PANTHER" id="PTHR44758">
    <property type="entry name" value="NAD(P) TRANSHYDROGENASE SUBUNIT BETA"/>
    <property type="match status" value="1"/>
</dbReference>
<keyword evidence="8 16" id="KW-0812">Transmembrane</keyword>
<comment type="subcellular location">
    <subcellularLocation>
        <location evidence="2">Cell inner membrane</location>
        <topology evidence="2">Multi-pass membrane protein</topology>
    </subcellularLocation>
</comment>
<evidence type="ECO:0000256" key="2">
    <source>
        <dbReference type="ARBA" id="ARBA00004429"/>
    </source>
</evidence>
<evidence type="ECO:0000256" key="1">
    <source>
        <dbReference type="ARBA" id="ARBA00003943"/>
    </source>
</evidence>
<protein>
    <recommendedName>
        <fullName evidence="5 15">NAD(P) transhydrogenase subunit beta</fullName>
        <ecNumber evidence="4 15">7.1.1.1</ecNumber>
    </recommendedName>
    <alternativeName>
        <fullName evidence="15">Nicotinamide nucleotide transhydrogenase subunit beta</fullName>
    </alternativeName>
</protein>